<proteinExistence type="predicted"/>
<keyword evidence="2" id="KW-1185">Reference proteome</keyword>
<dbReference type="EMBL" id="JBHTKM010000001">
    <property type="protein sequence ID" value="MFD1014603.1"/>
    <property type="molecule type" value="Genomic_DNA"/>
</dbReference>
<dbReference type="RefSeq" id="WP_386113338.1">
    <property type="nucleotide sequence ID" value="NZ_JBHTKM010000001.1"/>
</dbReference>
<evidence type="ECO:0000313" key="2">
    <source>
        <dbReference type="Proteomes" id="UP001597086"/>
    </source>
</evidence>
<evidence type="ECO:0000313" key="1">
    <source>
        <dbReference type="EMBL" id="MFD1014603.1"/>
    </source>
</evidence>
<protein>
    <recommendedName>
        <fullName evidence="3">SGNH/GDSL hydrolase family protein</fullName>
    </recommendedName>
</protein>
<evidence type="ECO:0008006" key="3">
    <source>
        <dbReference type="Google" id="ProtNLM"/>
    </source>
</evidence>
<gene>
    <name evidence="1" type="ORF">ACFQ13_01605</name>
</gene>
<reference evidence="2" key="1">
    <citation type="journal article" date="2019" name="Int. J. Syst. Evol. Microbiol.">
        <title>The Global Catalogue of Microorganisms (GCM) 10K type strain sequencing project: providing services to taxonomists for standard genome sequencing and annotation.</title>
        <authorList>
            <consortium name="The Broad Institute Genomics Platform"/>
            <consortium name="The Broad Institute Genome Sequencing Center for Infectious Disease"/>
            <person name="Wu L."/>
            <person name="Ma J."/>
        </authorList>
    </citation>
    <scope>NUCLEOTIDE SEQUENCE [LARGE SCALE GENOMIC DNA]</scope>
    <source>
        <strain evidence="2">CCUG 56098</strain>
    </source>
</reference>
<sequence length="296" mass="33610">MRAFLKHIRFILLMVIGVSLVLSYASLWALRQGQFYKPSFITHVPTKTFDYVVLGSSVGLTGLNTRVMDSVLGTDGINLAMDDTSLASQYVMLQHFIASGKRSKVCVLAASMMDYNRSNPVLSSNDYRFLPYISTPYVQGHYQGFSGGESRILQWSRWLPSIGMGYYNAELFYPGLLSIVKPKKRNRFDALGNYSYPVLRKESHAHQDRESRPIVFKNPYLQKIETLCTENGITLVVYVPPHGRINAEIKASPFKVVNYSGVLTEDWYFYDALHVNKRGQQAVSLLFAQQLAPYFN</sequence>
<comment type="caution">
    <text evidence="1">The sequence shown here is derived from an EMBL/GenBank/DDBJ whole genome shotgun (WGS) entry which is preliminary data.</text>
</comment>
<organism evidence="1 2">
    <name type="scientific">Winogradskyella rapida</name>
    <dbReference type="NCBI Taxonomy" id="549701"/>
    <lineage>
        <taxon>Bacteria</taxon>
        <taxon>Pseudomonadati</taxon>
        <taxon>Bacteroidota</taxon>
        <taxon>Flavobacteriia</taxon>
        <taxon>Flavobacteriales</taxon>
        <taxon>Flavobacteriaceae</taxon>
        <taxon>Winogradskyella</taxon>
    </lineage>
</organism>
<name>A0ABW3KPQ0_9FLAO</name>
<dbReference type="Proteomes" id="UP001597086">
    <property type="component" value="Unassembled WGS sequence"/>
</dbReference>
<accession>A0ABW3KPQ0</accession>